<dbReference type="EMBL" id="VSRR010000003">
    <property type="protein sequence ID" value="MPC07533.1"/>
    <property type="molecule type" value="Genomic_DNA"/>
</dbReference>
<dbReference type="Proteomes" id="UP000324222">
    <property type="component" value="Unassembled WGS sequence"/>
</dbReference>
<proteinExistence type="predicted"/>
<dbReference type="AlphaFoldDB" id="A0A5B7CIQ9"/>
<name>A0A5B7CIQ9_PORTR</name>
<accession>A0A5B7CIQ9</accession>
<evidence type="ECO:0000313" key="3">
    <source>
        <dbReference type="Proteomes" id="UP000324222"/>
    </source>
</evidence>
<feature type="compositionally biased region" description="Polar residues" evidence="1">
    <location>
        <begin position="68"/>
        <end position="86"/>
    </location>
</feature>
<organism evidence="2 3">
    <name type="scientific">Portunus trituberculatus</name>
    <name type="common">Swimming crab</name>
    <name type="synonym">Neptunus trituberculatus</name>
    <dbReference type="NCBI Taxonomy" id="210409"/>
    <lineage>
        <taxon>Eukaryota</taxon>
        <taxon>Metazoa</taxon>
        <taxon>Ecdysozoa</taxon>
        <taxon>Arthropoda</taxon>
        <taxon>Crustacea</taxon>
        <taxon>Multicrustacea</taxon>
        <taxon>Malacostraca</taxon>
        <taxon>Eumalacostraca</taxon>
        <taxon>Eucarida</taxon>
        <taxon>Decapoda</taxon>
        <taxon>Pleocyemata</taxon>
        <taxon>Brachyura</taxon>
        <taxon>Eubrachyura</taxon>
        <taxon>Portunoidea</taxon>
        <taxon>Portunidae</taxon>
        <taxon>Portuninae</taxon>
        <taxon>Portunus</taxon>
    </lineage>
</organism>
<keyword evidence="3" id="KW-1185">Reference proteome</keyword>
<feature type="region of interest" description="Disordered" evidence="1">
    <location>
        <begin position="25"/>
        <end position="116"/>
    </location>
</feature>
<reference evidence="2 3" key="1">
    <citation type="submission" date="2019-05" db="EMBL/GenBank/DDBJ databases">
        <title>Another draft genome of Portunus trituberculatus and its Hox gene families provides insights of decapod evolution.</title>
        <authorList>
            <person name="Jeong J.-H."/>
            <person name="Song I."/>
            <person name="Kim S."/>
            <person name="Choi T."/>
            <person name="Kim D."/>
            <person name="Ryu S."/>
            <person name="Kim W."/>
        </authorList>
    </citation>
    <scope>NUCLEOTIDE SEQUENCE [LARGE SCALE GENOMIC DNA]</scope>
    <source>
        <tissue evidence="2">Muscle</tissue>
    </source>
</reference>
<gene>
    <name evidence="2" type="ORF">E2C01_000095</name>
</gene>
<sequence length="116" mass="12383">MWCSCGCGSYNTAVKSGCSFWLKRSERTKGSERDEADGGAAAGISGAVGAGGVRRQRRESGKVGRYSCSPTLFSITQKIHSNQQPGGSRAAPLDRGNWQDRPPPPRYLNKAGIPPQ</sequence>
<evidence type="ECO:0000256" key="1">
    <source>
        <dbReference type="SAM" id="MobiDB-lite"/>
    </source>
</evidence>
<protein>
    <submittedName>
        <fullName evidence="2">Uncharacterized protein</fullName>
    </submittedName>
</protein>
<evidence type="ECO:0000313" key="2">
    <source>
        <dbReference type="EMBL" id="MPC07533.1"/>
    </source>
</evidence>
<comment type="caution">
    <text evidence="2">The sequence shown here is derived from an EMBL/GenBank/DDBJ whole genome shotgun (WGS) entry which is preliminary data.</text>
</comment>